<keyword evidence="2 5" id="KW-0547">Nucleotide-binding</keyword>
<evidence type="ECO:0000256" key="6">
    <source>
        <dbReference type="SAM" id="Coils"/>
    </source>
</evidence>
<dbReference type="Gene3D" id="3.40.50.300">
    <property type="entry name" value="P-loop containing nucleotide triphosphate hydrolases"/>
    <property type="match status" value="1"/>
</dbReference>
<accession>A0ABR5F839</accession>
<proteinExistence type="inferred from homology"/>
<dbReference type="Pfam" id="PF13167">
    <property type="entry name" value="GTP-bdg_N"/>
    <property type="match status" value="1"/>
</dbReference>
<dbReference type="CDD" id="cd01878">
    <property type="entry name" value="HflX"/>
    <property type="match status" value="1"/>
</dbReference>
<dbReference type="Gene3D" id="6.10.250.2860">
    <property type="match status" value="1"/>
</dbReference>
<reference evidence="8 9" key="1">
    <citation type="submission" date="2014-12" db="EMBL/GenBank/DDBJ databases">
        <title>Frankia sp. BMG5.1 draft genome.</title>
        <authorList>
            <person name="Gtari M."/>
            <person name="Ghodhbane-Gtari F."/>
            <person name="Nouioui I."/>
            <person name="Ktari A."/>
            <person name="Hezbri K."/>
            <person name="Mimouni W."/>
            <person name="Sbissi I."/>
            <person name="Ayari A."/>
            <person name="Yamanaka T."/>
            <person name="Normand P."/>
            <person name="Tisa L.S."/>
            <person name="Boudabous A."/>
        </authorList>
    </citation>
    <scope>NUCLEOTIDE SEQUENCE [LARGE SCALE GENOMIC DNA]</scope>
    <source>
        <strain evidence="8 9">BMG5.1</strain>
    </source>
</reference>
<comment type="subunit">
    <text evidence="5">Monomer. Associates with the 50S ribosomal subunit.</text>
</comment>
<comment type="subcellular location">
    <subcellularLocation>
        <location evidence="5">Cytoplasm</location>
    </subcellularLocation>
    <text evidence="5">May associate with membranes.</text>
</comment>
<evidence type="ECO:0000256" key="2">
    <source>
        <dbReference type="ARBA" id="ARBA00022741"/>
    </source>
</evidence>
<dbReference type="InterPro" id="IPR006073">
    <property type="entry name" value="GTP-bd"/>
</dbReference>
<dbReference type="InterPro" id="IPR042108">
    <property type="entry name" value="GTPase_HflX_N_sf"/>
</dbReference>
<evidence type="ECO:0000313" key="8">
    <source>
        <dbReference type="EMBL" id="KLL12893.1"/>
    </source>
</evidence>
<dbReference type="Gene3D" id="3.40.50.11060">
    <property type="entry name" value="GTPase HflX, N-terminal domain"/>
    <property type="match status" value="1"/>
</dbReference>
<dbReference type="InterPro" id="IPR032305">
    <property type="entry name" value="GTP-bd_M"/>
</dbReference>
<dbReference type="Proteomes" id="UP000035425">
    <property type="component" value="Unassembled WGS sequence"/>
</dbReference>
<dbReference type="InterPro" id="IPR025121">
    <property type="entry name" value="GTPase_HflX_N"/>
</dbReference>
<dbReference type="Pfam" id="PF01926">
    <property type="entry name" value="MMR_HSR1"/>
    <property type="match status" value="1"/>
</dbReference>
<gene>
    <name evidence="5" type="primary">hflX</name>
    <name evidence="8" type="ORF">FrCorBMG51_01920</name>
</gene>
<evidence type="ECO:0000256" key="4">
    <source>
        <dbReference type="ARBA" id="ARBA00023134"/>
    </source>
</evidence>
<dbReference type="GO" id="GO:0005524">
    <property type="term" value="F:ATP binding"/>
    <property type="evidence" value="ECO:0007669"/>
    <property type="project" value="UniProtKB-KW"/>
</dbReference>
<dbReference type="InterPro" id="IPR016496">
    <property type="entry name" value="GTPase_HflX"/>
</dbReference>
<keyword evidence="8" id="KW-0067">ATP-binding</keyword>
<evidence type="ECO:0000256" key="5">
    <source>
        <dbReference type="HAMAP-Rule" id="MF_00900"/>
    </source>
</evidence>
<keyword evidence="3" id="KW-0460">Magnesium</keyword>
<comment type="similarity">
    <text evidence="5">Belongs to the TRAFAC class OBG-HflX-like GTPase superfamily. HflX GTPase family.</text>
</comment>
<dbReference type="InterPro" id="IPR027417">
    <property type="entry name" value="P-loop_NTPase"/>
</dbReference>
<keyword evidence="4 5" id="KW-0342">GTP-binding</keyword>
<comment type="caution">
    <text evidence="8">The sequence shown here is derived from an EMBL/GenBank/DDBJ whole genome shotgun (WGS) entry which is preliminary data.</text>
</comment>
<dbReference type="PANTHER" id="PTHR10229">
    <property type="entry name" value="GTP-BINDING PROTEIN HFLX"/>
    <property type="match status" value="1"/>
</dbReference>
<dbReference type="NCBIfam" id="TIGR03156">
    <property type="entry name" value="GTP_HflX"/>
    <property type="match status" value="1"/>
</dbReference>
<dbReference type="RefSeq" id="WP_047221398.1">
    <property type="nucleotide sequence ID" value="NZ_JWIO01000002.1"/>
</dbReference>
<keyword evidence="9" id="KW-1185">Reference proteome</keyword>
<feature type="coiled-coil region" evidence="6">
    <location>
        <begin position="198"/>
        <end position="225"/>
    </location>
</feature>
<dbReference type="PANTHER" id="PTHR10229:SF0">
    <property type="entry name" value="GTP-BINDING PROTEIN 6-RELATED"/>
    <property type="match status" value="1"/>
</dbReference>
<keyword evidence="5" id="KW-0963">Cytoplasm</keyword>
<dbReference type="PROSITE" id="PS51705">
    <property type="entry name" value="G_HFLX"/>
    <property type="match status" value="1"/>
</dbReference>
<feature type="domain" description="Hflx-type G" evidence="7">
    <location>
        <begin position="239"/>
        <end position="403"/>
    </location>
</feature>
<dbReference type="PRINTS" id="PR00326">
    <property type="entry name" value="GTP1OBG"/>
</dbReference>
<keyword evidence="1" id="KW-0479">Metal-binding</keyword>
<name>A0ABR5F839_9ACTN</name>
<evidence type="ECO:0000256" key="1">
    <source>
        <dbReference type="ARBA" id="ARBA00022723"/>
    </source>
</evidence>
<keyword evidence="6" id="KW-0175">Coiled coil</keyword>
<dbReference type="HAMAP" id="MF_00900">
    <property type="entry name" value="GTPase_HflX"/>
    <property type="match status" value="1"/>
</dbReference>
<dbReference type="Pfam" id="PF16360">
    <property type="entry name" value="GTP-bdg_M"/>
    <property type="match status" value="1"/>
</dbReference>
<evidence type="ECO:0000256" key="3">
    <source>
        <dbReference type="ARBA" id="ARBA00022842"/>
    </source>
</evidence>
<dbReference type="InterPro" id="IPR030394">
    <property type="entry name" value="G_HFLX_dom"/>
</dbReference>
<comment type="function">
    <text evidence="5">GTPase that associates with the 50S ribosomal subunit and may have a role during protein synthesis or ribosome biogenesis.</text>
</comment>
<sequence>MTFPAIFDASDEDLGLDLADRLALRRVPGLATELDDVTEVEYRQLRLERVVLIGVWTSGTAAEAETSMAELAALAATAGSVILDALIQRRDTPDSATYVGSGKARELRDVVTATGADTVVCDGELTPGQLRQLEDVVKVKVIDRTALILDIFAQHATSREGKAQVELAQLQYMLPRLRGWGESMSRAGGGIGTRGPGETKIETDRRRLRARMARLRRELTGMKTVRTTKRSARQRSGIPAVAITGYTNAGKSSLLNRLTGAGVLVEDALFATLDPAVRRATLPDGRTFTLADTVGFVRHLPHQIVEAFRSTLEEVADADLLLHVVDGSHPDPMSQISAVRTVINDIGAADVPELLVVNKIDATDPDVLARVRRTVPDAILVSARTGDGLTALVEELTERVPHPDVEVCVLLPFTRGDLLSRVYARGEVLGLEHTATGTVLRALVPVELASQLADFLLEPA</sequence>
<dbReference type="SUPFAM" id="SSF52540">
    <property type="entry name" value="P-loop containing nucleoside triphosphate hydrolases"/>
    <property type="match status" value="1"/>
</dbReference>
<dbReference type="PIRSF" id="PIRSF006809">
    <property type="entry name" value="GTP-binding_hflX_prd"/>
    <property type="match status" value="1"/>
</dbReference>
<evidence type="ECO:0000313" key="9">
    <source>
        <dbReference type="Proteomes" id="UP000035425"/>
    </source>
</evidence>
<evidence type="ECO:0000259" key="7">
    <source>
        <dbReference type="PROSITE" id="PS51705"/>
    </source>
</evidence>
<dbReference type="EMBL" id="JWIO01000002">
    <property type="protein sequence ID" value="KLL12893.1"/>
    <property type="molecule type" value="Genomic_DNA"/>
</dbReference>
<organism evidence="8 9">
    <name type="scientific">Protofrankia coriariae</name>
    <dbReference type="NCBI Taxonomy" id="1562887"/>
    <lineage>
        <taxon>Bacteria</taxon>
        <taxon>Bacillati</taxon>
        <taxon>Actinomycetota</taxon>
        <taxon>Actinomycetes</taxon>
        <taxon>Frankiales</taxon>
        <taxon>Frankiaceae</taxon>
        <taxon>Protofrankia</taxon>
    </lineage>
</organism>
<protein>
    <recommendedName>
        <fullName evidence="5">GTPase HflX</fullName>
    </recommendedName>
    <alternativeName>
        <fullName evidence="5">GTP-binding protein HflX</fullName>
    </alternativeName>
</protein>